<organism evidence="1 2">
    <name type="scientific">Pollutimonas nitritireducens</name>
    <dbReference type="NCBI Taxonomy" id="2045209"/>
    <lineage>
        <taxon>Bacteria</taxon>
        <taxon>Pseudomonadati</taxon>
        <taxon>Pseudomonadota</taxon>
        <taxon>Betaproteobacteria</taxon>
        <taxon>Burkholderiales</taxon>
        <taxon>Alcaligenaceae</taxon>
        <taxon>Pollutimonas</taxon>
    </lineage>
</organism>
<gene>
    <name evidence="1" type="ORF">CR155_07345</name>
</gene>
<dbReference type="EMBL" id="PDNV01000004">
    <property type="protein sequence ID" value="PLC54577.1"/>
    <property type="molecule type" value="Genomic_DNA"/>
</dbReference>
<dbReference type="AlphaFoldDB" id="A0A2N4UHS4"/>
<name>A0A2N4UHS4_9BURK</name>
<sequence length="62" mass="6805">MFPWREERVCQNITTMAARLLIARIGGGDNAGFHPGVRAIQLVLGVARDKVNAGLTQQRTDN</sequence>
<reference evidence="1 2" key="1">
    <citation type="submission" date="2017-10" db="EMBL/GenBank/DDBJ databases">
        <title>Two draft genome sequences of Pusillimonas sp. strains isolated from a nitrate- and radionuclide-contaminated groundwater in Russia.</title>
        <authorList>
            <person name="Grouzdev D.S."/>
            <person name="Tourova T.P."/>
            <person name="Goeva M.A."/>
            <person name="Babich T.L."/>
            <person name="Sokolova D.S."/>
            <person name="Abdullin R."/>
            <person name="Poltaraus A.B."/>
            <person name="Toshchakov S.V."/>
            <person name="Nazina T.N."/>
        </authorList>
    </citation>
    <scope>NUCLEOTIDE SEQUENCE [LARGE SCALE GENOMIC DNA]</scope>
    <source>
        <strain evidence="1 2">JR1/69-2-13</strain>
    </source>
</reference>
<accession>A0A2N4UHS4</accession>
<keyword evidence="2" id="KW-1185">Reference proteome</keyword>
<evidence type="ECO:0000313" key="2">
    <source>
        <dbReference type="Proteomes" id="UP000234328"/>
    </source>
</evidence>
<evidence type="ECO:0000313" key="1">
    <source>
        <dbReference type="EMBL" id="PLC54577.1"/>
    </source>
</evidence>
<proteinExistence type="predicted"/>
<comment type="caution">
    <text evidence="1">The sequence shown here is derived from an EMBL/GenBank/DDBJ whole genome shotgun (WGS) entry which is preliminary data.</text>
</comment>
<dbReference type="Proteomes" id="UP000234328">
    <property type="component" value="Unassembled WGS sequence"/>
</dbReference>
<protein>
    <submittedName>
        <fullName evidence="1">Uncharacterized protein</fullName>
    </submittedName>
</protein>